<dbReference type="AlphaFoldDB" id="A0A0L8FK86"/>
<gene>
    <name evidence="4" type="ORF">OCBIM_22016481mg</name>
</gene>
<dbReference type="PROSITE" id="PS50294">
    <property type="entry name" value="WD_REPEATS_REGION"/>
    <property type="match status" value="2"/>
</dbReference>
<keyword evidence="1 3" id="KW-0853">WD repeat</keyword>
<dbReference type="PROSITE" id="PS00678">
    <property type="entry name" value="WD_REPEATS_1"/>
    <property type="match status" value="1"/>
</dbReference>
<keyword evidence="2" id="KW-0677">Repeat</keyword>
<feature type="repeat" description="WD" evidence="3">
    <location>
        <begin position="230"/>
        <end position="265"/>
    </location>
</feature>
<dbReference type="InterPro" id="IPR015943">
    <property type="entry name" value="WD40/YVTN_repeat-like_dom_sf"/>
</dbReference>
<dbReference type="InterPro" id="IPR019775">
    <property type="entry name" value="WD40_repeat_CS"/>
</dbReference>
<organism evidence="4">
    <name type="scientific">Octopus bimaculoides</name>
    <name type="common">California two-spotted octopus</name>
    <dbReference type="NCBI Taxonomy" id="37653"/>
    <lineage>
        <taxon>Eukaryota</taxon>
        <taxon>Metazoa</taxon>
        <taxon>Spiralia</taxon>
        <taxon>Lophotrochozoa</taxon>
        <taxon>Mollusca</taxon>
        <taxon>Cephalopoda</taxon>
        <taxon>Coleoidea</taxon>
        <taxon>Octopodiformes</taxon>
        <taxon>Octopoda</taxon>
        <taxon>Incirrata</taxon>
        <taxon>Octopodidae</taxon>
        <taxon>Octopus</taxon>
    </lineage>
</organism>
<dbReference type="EMBL" id="KQ429891">
    <property type="protein sequence ID" value="KOF64985.1"/>
    <property type="molecule type" value="Genomic_DNA"/>
</dbReference>
<dbReference type="Gene3D" id="2.130.10.10">
    <property type="entry name" value="YVTN repeat-like/Quinoprotein amine dehydrogenase"/>
    <property type="match status" value="2"/>
</dbReference>
<dbReference type="PANTHER" id="PTHR19848">
    <property type="entry name" value="WD40 REPEAT PROTEIN"/>
    <property type="match status" value="1"/>
</dbReference>
<dbReference type="STRING" id="37653.A0A0L8FK86"/>
<accession>A0A0L8FK86</accession>
<dbReference type="InterPro" id="IPR001680">
    <property type="entry name" value="WD40_rpt"/>
</dbReference>
<proteinExistence type="predicted"/>
<dbReference type="PROSITE" id="PS50082">
    <property type="entry name" value="WD_REPEATS_2"/>
    <property type="match status" value="2"/>
</dbReference>
<evidence type="ECO:0000256" key="2">
    <source>
        <dbReference type="ARBA" id="ARBA00022737"/>
    </source>
</evidence>
<dbReference type="PRINTS" id="PR00320">
    <property type="entry name" value="GPROTEINBRPT"/>
</dbReference>
<dbReference type="InterPro" id="IPR020472">
    <property type="entry name" value="WD40_PAC1"/>
</dbReference>
<reference evidence="4" key="1">
    <citation type="submission" date="2015-07" db="EMBL/GenBank/DDBJ databases">
        <title>MeaNS - Measles Nucleotide Surveillance Program.</title>
        <authorList>
            <person name="Tran T."/>
            <person name="Druce J."/>
        </authorList>
    </citation>
    <scope>NUCLEOTIDE SEQUENCE</scope>
    <source>
        <strain evidence="4">UCB-OBI-ISO-001</strain>
        <tissue evidence="4">Gonad</tissue>
    </source>
</reference>
<dbReference type="OrthoDB" id="6275838at2759"/>
<name>A0A0L8FK86_OCTBM</name>
<sequence>MRTQVRNFPKTPDEGWRTGELIRAMEGNIVGASNLHLACNGQLLVGSAHTDNLDVNELSTKKGVTNRNLQIWDFKTGSPLVMADQEYCSALQVLSDGDKVALGRTDKYGNSTSIIVWDLLGNQPIKEMRYEASVGNNDYISFLCLSQNNRYAVAGFNNTFDNSAEFVIFDMTLTSYNVVEPSILKMDANPECTAVLPQDEAVTGLRNGDLVIWNLRNGQPSRQLLSSSGLHAHTSEVSAIALSEDSSVLVSASADGTVKVWDMKNEVLGSTLIGHTREVSCVAISSDNEMIASGSQDGTIRLWRTQTGSQICAFNTNMDVFFVTMSKDNSTIVALGDKFGARKLIMLQVVRSKVRKHVLA</sequence>
<dbReference type="PANTHER" id="PTHR19848:SF8">
    <property type="entry name" value="F-BOX AND WD REPEAT DOMAIN CONTAINING 7"/>
    <property type="match status" value="1"/>
</dbReference>
<dbReference type="Pfam" id="PF00400">
    <property type="entry name" value="WD40"/>
    <property type="match status" value="2"/>
</dbReference>
<evidence type="ECO:0000256" key="1">
    <source>
        <dbReference type="ARBA" id="ARBA00022574"/>
    </source>
</evidence>
<protein>
    <submittedName>
        <fullName evidence="4">Uncharacterized protein</fullName>
    </submittedName>
</protein>
<dbReference type="InterPro" id="IPR011047">
    <property type="entry name" value="Quinoprotein_ADH-like_sf"/>
</dbReference>
<dbReference type="SUPFAM" id="SSF50998">
    <property type="entry name" value="Quinoprotein alcohol dehydrogenase-like"/>
    <property type="match status" value="1"/>
</dbReference>
<evidence type="ECO:0000256" key="3">
    <source>
        <dbReference type="PROSITE-ProRule" id="PRU00221"/>
    </source>
</evidence>
<feature type="repeat" description="WD" evidence="3">
    <location>
        <begin position="272"/>
        <end position="313"/>
    </location>
</feature>
<dbReference type="SMART" id="SM00320">
    <property type="entry name" value="WD40"/>
    <property type="match status" value="2"/>
</dbReference>
<evidence type="ECO:0000313" key="4">
    <source>
        <dbReference type="EMBL" id="KOF64985.1"/>
    </source>
</evidence>